<gene>
    <name evidence="6" type="ORF">HETIRDRAFT_390525</name>
</gene>
<feature type="domain" description="GS catalytic" evidence="5">
    <location>
        <begin position="38"/>
        <end position="357"/>
    </location>
</feature>
<keyword evidence="1" id="KW-0436">Ligase</keyword>
<dbReference type="KEGG" id="hir:HETIRDRAFT_390525"/>
<evidence type="ECO:0000256" key="1">
    <source>
        <dbReference type="ARBA" id="ARBA00022598"/>
    </source>
</evidence>
<evidence type="ECO:0000259" key="5">
    <source>
        <dbReference type="PROSITE" id="PS51987"/>
    </source>
</evidence>
<dbReference type="PANTHER" id="PTHR43785:SF2">
    <property type="entry name" value="TYPE-1 GLUTAMINE SYNTHETASE 1"/>
    <property type="match status" value="1"/>
</dbReference>
<proteinExistence type="inferred from homology"/>
<organism evidence="6 7">
    <name type="scientific">Heterobasidion irregulare (strain TC 32-1)</name>
    <dbReference type="NCBI Taxonomy" id="747525"/>
    <lineage>
        <taxon>Eukaryota</taxon>
        <taxon>Fungi</taxon>
        <taxon>Dikarya</taxon>
        <taxon>Basidiomycota</taxon>
        <taxon>Agaricomycotina</taxon>
        <taxon>Agaricomycetes</taxon>
        <taxon>Russulales</taxon>
        <taxon>Bondarzewiaceae</taxon>
        <taxon>Heterobasidion</taxon>
        <taxon>Heterobasidion annosum species complex</taxon>
    </lineage>
</organism>
<protein>
    <recommendedName>
        <fullName evidence="5">GS catalytic domain-containing protein</fullName>
    </recommendedName>
</protein>
<dbReference type="AlphaFoldDB" id="W4JRR1"/>
<dbReference type="GO" id="GO:0004356">
    <property type="term" value="F:glutamine synthetase activity"/>
    <property type="evidence" value="ECO:0007669"/>
    <property type="project" value="InterPro"/>
</dbReference>
<dbReference type="GeneID" id="20672456"/>
<dbReference type="STRING" id="747525.W4JRR1"/>
<comment type="similarity">
    <text evidence="2 3">Belongs to the glutamine synthetase family.</text>
</comment>
<keyword evidence="7" id="KW-1185">Reference proteome</keyword>
<reference evidence="6 7" key="1">
    <citation type="journal article" date="2012" name="New Phytol.">
        <title>Insight into trade-off between wood decay and parasitism from the genome of a fungal forest pathogen.</title>
        <authorList>
            <person name="Olson A."/>
            <person name="Aerts A."/>
            <person name="Asiegbu F."/>
            <person name="Belbahri L."/>
            <person name="Bouzid O."/>
            <person name="Broberg A."/>
            <person name="Canback B."/>
            <person name="Coutinho P.M."/>
            <person name="Cullen D."/>
            <person name="Dalman K."/>
            <person name="Deflorio G."/>
            <person name="van Diepen L.T."/>
            <person name="Dunand C."/>
            <person name="Duplessis S."/>
            <person name="Durling M."/>
            <person name="Gonthier P."/>
            <person name="Grimwood J."/>
            <person name="Fossdal C.G."/>
            <person name="Hansson D."/>
            <person name="Henrissat B."/>
            <person name="Hietala A."/>
            <person name="Himmelstrand K."/>
            <person name="Hoffmeister D."/>
            <person name="Hogberg N."/>
            <person name="James T.Y."/>
            <person name="Karlsson M."/>
            <person name="Kohler A."/>
            <person name="Kues U."/>
            <person name="Lee Y.H."/>
            <person name="Lin Y.C."/>
            <person name="Lind M."/>
            <person name="Lindquist E."/>
            <person name="Lombard V."/>
            <person name="Lucas S."/>
            <person name="Lunden K."/>
            <person name="Morin E."/>
            <person name="Murat C."/>
            <person name="Park J."/>
            <person name="Raffaello T."/>
            <person name="Rouze P."/>
            <person name="Salamov A."/>
            <person name="Schmutz J."/>
            <person name="Solheim H."/>
            <person name="Stahlberg J."/>
            <person name="Velez H."/>
            <person name="de Vries R.P."/>
            <person name="Wiebenga A."/>
            <person name="Woodward S."/>
            <person name="Yakovlev I."/>
            <person name="Garbelotto M."/>
            <person name="Martin F."/>
            <person name="Grigoriev I.V."/>
            <person name="Stenlid J."/>
        </authorList>
    </citation>
    <scope>NUCLEOTIDE SEQUENCE [LARGE SCALE GENOMIC DNA]</scope>
    <source>
        <strain evidence="6 7">TC 32-1</strain>
    </source>
</reference>
<dbReference type="PROSITE" id="PS51987">
    <property type="entry name" value="GS_CATALYTIC"/>
    <property type="match status" value="1"/>
</dbReference>
<dbReference type="InterPro" id="IPR014746">
    <property type="entry name" value="Gln_synth/guanido_kin_cat_dom"/>
</dbReference>
<dbReference type="RefSeq" id="XP_009552370.1">
    <property type="nucleotide sequence ID" value="XM_009554075.1"/>
</dbReference>
<dbReference type="Proteomes" id="UP000030671">
    <property type="component" value="Unassembled WGS sequence"/>
</dbReference>
<dbReference type="InterPro" id="IPR008146">
    <property type="entry name" value="Gln_synth_cat_dom"/>
</dbReference>
<sequence length="357" mass="38901">MRTCGYAPGHASILGWFEEKEQVKGKDGRSTFETSDCPRTILKRIVEDARMAGVEFLVGIETEFILLKSTDPIEAVNDHSWSVSAALPTGSVEFVVMEEIADALETSGIELLMYHAEAAPGQYEVVTGPLPPLQAADALITTRETIFNIAAKHGLRATMAPRVYSDNCGSAAHAHISVHPTADRATKPPLPNPDTNKSTTMTPLERSFVQSLLEHLPTLAPFTLPTQASYARVQDGVWSGGTYACWGRENREALVRLTGPQGSHHLEVRSLDGTATPHIALAALLAAGMLGVTSGRELEIAECEGMARDLSESQRKRMGIVGRMPRSLKEAREMLRNDKIIWDALGIEFVEKYLAVN</sequence>
<dbReference type="eggNOG" id="KOG0683">
    <property type="taxonomic scope" value="Eukaryota"/>
</dbReference>
<evidence type="ECO:0000313" key="7">
    <source>
        <dbReference type="Proteomes" id="UP000030671"/>
    </source>
</evidence>
<feature type="region of interest" description="Disordered" evidence="4">
    <location>
        <begin position="178"/>
        <end position="200"/>
    </location>
</feature>
<dbReference type="OrthoDB" id="3364440at2759"/>
<dbReference type="HOGENOM" id="CLU_017290_6_0_1"/>
<evidence type="ECO:0000256" key="3">
    <source>
        <dbReference type="RuleBase" id="RU000384"/>
    </source>
</evidence>
<dbReference type="SMART" id="SM01230">
    <property type="entry name" value="Gln-synt_C"/>
    <property type="match status" value="1"/>
</dbReference>
<feature type="non-terminal residue" evidence="6">
    <location>
        <position position="357"/>
    </location>
</feature>
<name>W4JRR1_HETIT</name>
<accession>W4JRR1</accession>
<dbReference type="Pfam" id="PF00120">
    <property type="entry name" value="Gln-synt_C"/>
    <property type="match status" value="1"/>
</dbReference>
<evidence type="ECO:0000313" key="6">
    <source>
        <dbReference type="EMBL" id="ETW76154.1"/>
    </source>
</evidence>
<evidence type="ECO:0000256" key="2">
    <source>
        <dbReference type="PROSITE-ProRule" id="PRU01331"/>
    </source>
</evidence>
<dbReference type="SUPFAM" id="SSF55931">
    <property type="entry name" value="Glutamine synthetase/guanido kinase"/>
    <property type="match status" value="1"/>
</dbReference>
<dbReference type="EMBL" id="KI925465">
    <property type="protein sequence ID" value="ETW76154.1"/>
    <property type="molecule type" value="Genomic_DNA"/>
</dbReference>
<evidence type="ECO:0000256" key="4">
    <source>
        <dbReference type="SAM" id="MobiDB-lite"/>
    </source>
</evidence>
<dbReference type="Gene3D" id="3.30.590.10">
    <property type="entry name" value="Glutamine synthetase/guanido kinase, catalytic domain"/>
    <property type="match status" value="1"/>
</dbReference>
<dbReference type="PANTHER" id="PTHR43785">
    <property type="entry name" value="GAMMA-GLUTAMYLPUTRESCINE SYNTHETASE"/>
    <property type="match status" value="1"/>
</dbReference>
<dbReference type="InParanoid" id="W4JRR1"/>